<sequence>MYAQSGEIDRGFAPFIKIRDKDVFSWNVAIKALAVHGGAKDAIKAFLMMQKLGFRPNDFTFSSALFACGHGGLVDEGRRIFHSMNGEFGISPNPEHFCCFIHLLCRNGMLEEAQLIVKGMPFEPDVAVWGALLVGCRVRNDSKLAEEVMGKASELEVNNSGVHVLLSNIYASVNQWPEAVAARGTFKERKISKKAGSRGVLLGVPK</sequence>
<keyword evidence="1" id="KW-0677">Repeat</keyword>
<organism evidence="3 4">
    <name type="scientific">Tripterygium wilfordii</name>
    <name type="common">Thunder God vine</name>
    <dbReference type="NCBI Taxonomy" id="458696"/>
    <lineage>
        <taxon>Eukaryota</taxon>
        <taxon>Viridiplantae</taxon>
        <taxon>Streptophyta</taxon>
        <taxon>Embryophyta</taxon>
        <taxon>Tracheophyta</taxon>
        <taxon>Spermatophyta</taxon>
        <taxon>Magnoliopsida</taxon>
        <taxon>eudicotyledons</taxon>
        <taxon>Gunneridae</taxon>
        <taxon>Pentapetalae</taxon>
        <taxon>rosids</taxon>
        <taxon>fabids</taxon>
        <taxon>Celastrales</taxon>
        <taxon>Celastraceae</taxon>
        <taxon>Tripterygium</taxon>
    </lineage>
</organism>
<dbReference type="GO" id="GO:0009451">
    <property type="term" value="P:RNA modification"/>
    <property type="evidence" value="ECO:0007669"/>
    <property type="project" value="InterPro"/>
</dbReference>
<evidence type="ECO:0000313" key="3">
    <source>
        <dbReference type="EMBL" id="KAF5732347.1"/>
    </source>
</evidence>
<evidence type="ECO:0000256" key="1">
    <source>
        <dbReference type="ARBA" id="ARBA00022737"/>
    </source>
</evidence>
<proteinExistence type="predicted"/>
<comment type="caution">
    <text evidence="3">The sequence shown here is derived from an EMBL/GenBank/DDBJ whole genome shotgun (WGS) entry which is preliminary data.</text>
</comment>
<dbReference type="InParanoid" id="A0A7J7CEN9"/>
<name>A0A7J7CEN9_TRIWF</name>
<dbReference type="AlphaFoldDB" id="A0A7J7CEN9"/>
<gene>
    <name evidence="3" type="ORF">HS088_TW18G01041</name>
</gene>
<dbReference type="NCBIfam" id="TIGR00756">
    <property type="entry name" value="PPR"/>
    <property type="match status" value="1"/>
</dbReference>
<evidence type="ECO:0000256" key="2">
    <source>
        <dbReference type="PROSITE-ProRule" id="PRU00708"/>
    </source>
</evidence>
<keyword evidence="4" id="KW-1185">Reference proteome</keyword>
<dbReference type="Proteomes" id="UP000593562">
    <property type="component" value="Unassembled WGS sequence"/>
</dbReference>
<dbReference type="InterPro" id="IPR046960">
    <property type="entry name" value="PPR_At4g14850-like_plant"/>
</dbReference>
<dbReference type="EMBL" id="JAAARO010000018">
    <property type="protein sequence ID" value="KAF5732347.1"/>
    <property type="molecule type" value="Genomic_DNA"/>
</dbReference>
<dbReference type="FunFam" id="1.25.40.10:FF:000090">
    <property type="entry name" value="Pentatricopeptide repeat-containing protein, chloroplastic"/>
    <property type="match status" value="1"/>
</dbReference>
<dbReference type="InterPro" id="IPR046848">
    <property type="entry name" value="E_motif"/>
</dbReference>
<dbReference type="PANTHER" id="PTHR47926:SF403">
    <property type="entry name" value="PENTACOTRIPEPTIDE-REPEAT REGION OF PRORP DOMAIN-CONTAINING PROTEIN"/>
    <property type="match status" value="1"/>
</dbReference>
<dbReference type="PROSITE" id="PS51375">
    <property type="entry name" value="PPR"/>
    <property type="match status" value="1"/>
</dbReference>
<dbReference type="InterPro" id="IPR011990">
    <property type="entry name" value="TPR-like_helical_dom_sf"/>
</dbReference>
<accession>A0A7J7CEN9</accession>
<protein>
    <recommendedName>
        <fullName evidence="5">Pentatricopeptide repeat-containing protein</fullName>
    </recommendedName>
</protein>
<dbReference type="Pfam" id="PF13041">
    <property type="entry name" value="PPR_2"/>
    <property type="match status" value="1"/>
</dbReference>
<dbReference type="GO" id="GO:0003723">
    <property type="term" value="F:RNA binding"/>
    <property type="evidence" value="ECO:0007669"/>
    <property type="project" value="InterPro"/>
</dbReference>
<evidence type="ECO:0008006" key="5">
    <source>
        <dbReference type="Google" id="ProtNLM"/>
    </source>
</evidence>
<dbReference type="Pfam" id="PF01535">
    <property type="entry name" value="PPR"/>
    <property type="match status" value="1"/>
</dbReference>
<reference evidence="3 4" key="1">
    <citation type="journal article" date="2020" name="Nat. Commun.">
        <title>Genome of Tripterygium wilfordii and identification of cytochrome P450 involved in triptolide biosynthesis.</title>
        <authorList>
            <person name="Tu L."/>
            <person name="Su P."/>
            <person name="Zhang Z."/>
            <person name="Gao L."/>
            <person name="Wang J."/>
            <person name="Hu T."/>
            <person name="Zhou J."/>
            <person name="Zhang Y."/>
            <person name="Zhao Y."/>
            <person name="Liu Y."/>
            <person name="Song Y."/>
            <person name="Tong Y."/>
            <person name="Lu Y."/>
            <person name="Yang J."/>
            <person name="Xu C."/>
            <person name="Jia M."/>
            <person name="Peters R.J."/>
            <person name="Huang L."/>
            <person name="Gao W."/>
        </authorList>
    </citation>
    <scope>NUCLEOTIDE SEQUENCE [LARGE SCALE GENOMIC DNA]</scope>
    <source>
        <strain evidence="4">cv. XIE 37</strain>
        <tissue evidence="3">Leaf</tissue>
    </source>
</reference>
<dbReference type="PANTHER" id="PTHR47926">
    <property type="entry name" value="PENTATRICOPEPTIDE REPEAT-CONTAINING PROTEIN"/>
    <property type="match status" value="1"/>
</dbReference>
<feature type="repeat" description="PPR" evidence="2">
    <location>
        <begin position="22"/>
        <end position="56"/>
    </location>
</feature>
<dbReference type="InterPro" id="IPR002885">
    <property type="entry name" value="PPR_rpt"/>
</dbReference>
<dbReference type="Gene3D" id="1.25.40.10">
    <property type="entry name" value="Tetratricopeptide repeat domain"/>
    <property type="match status" value="1"/>
</dbReference>
<dbReference type="Pfam" id="PF20431">
    <property type="entry name" value="E_motif"/>
    <property type="match status" value="1"/>
</dbReference>
<evidence type="ECO:0000313" key="4">
    <source>
        <dbReference type="Proteomes" id="UP000593562"/>
    </source>
</evidence>